<dbReference type="RefSeq" id="WP_078790760.1">
    <property type="nucleotide sequence ID" value="NZ_FUWR01000014.1"/>
</dbReference>
<name>A0A1T4QQL0_9BACT</name>
<dbReference type="EMBL" id="FUWR01000014">
    <property type="protein sequence ID" value="SKA05966.1"/>
    <property type="molecule type" value="Genomic_DNA"/>
</dbReference>
<dbReference type="InterPro" id="IPR000089">
    <property type="entry name" value="Biotin_lipoyl"/>
</dbReference>
<dbReference type="SUPFAM" id="SSF51230">
    <property type="entry name" value="Single hybrid motif"/>
    <property type="match status" value="1"/>
</dbReference>
<evidence type="ECO:0000313" key="3">
    <source>
        <dbReference type="EMBL" id="SKA05966.1"/>
    </source>
</evidence>
<dbReference type="OrthoDB" id="9812676at2"/>
<proteinExistence type="predicted"/>
<dbReference type="AlphaFoldDB" id="A0A1T4QQL0"/>
<dbReference type="Gene3D" id="2.40.50.100">
    <property type="match status" value="1"/>
</dbReference>
<sequence>MKKLKITLEGKTYEVTVELLEDTGSAPVARSSSVQAPLVQPALAPMAVTPQPAAVPVAEGCATVICPMAGLVFKCLVKPGDQVSVNQVVIVLDAMKMETPVVSPVSGTVRTVLVKEGDAVDEGHSLLQIEG</sequence>
<feature type="domain" description="Lipoyl-binding" evidence="2">
    <location>
        <begin position="52"/>
        <end position="130"/>
    </location>
</feature>
<dbReference type="PANTHER" id="PTHR45266">
    <property type="entry name" value="OXALOACETATE DECARBOXYLASE ALPHA CHAIN"/>
    <property type="match status" value="1"/>
</dbReference>
<accession>A0A1T4QQL0</accession>
<keyword evidence="1" id="KW-0092">Biotin</keyword>
<dbReference type="CDD" id="cd06850">
    <property type="entry name" value="biotinyl_domain"/>
    <property type="match status" value="1"/>
</dbReference>
<dbReference type="PROSITE" id="PS00188">
    <property type="entry name" value="BIOTIN"/>
    <property type="match status" value="1"/>
</dbReference>
<dbReference type="InterPro" id="IPR001882">
    <property type="entry name" value="Biotin_BS"/>
</dbReference>
<evidence type="ECO:0000256" key="1">
    <source>
        <dbReference type="ARBA" id="ARBA00023267"/>
    </source>
</evidence>
<evidence type="ECO:0000313" key="4">
    <source>
        <dbReference type="Proteomes" id="UP000190102"/>
    </source>
</evidence>
<reference evidence="4" key="1">
    <citation type="submission" date="2017-02" db="EMBL/GenBank/DDBJ databases">
        <authorList>
            <person name="Varghese N."/>
            <person name="Submissions S."/>
        </authorList>
    </citation>
    <scope>NUCLEOTIDE SEQUENCE [LARGE SCALE GENOMIC DNA]</scope>
    <source>
        <strain evidence="4">ATCC BAA-34</strain>
    </source>
</reference>
<dbReference type="Proteomes" id="UP000190102">
    <property type="component" value="Unassembled WGS sequence"/>
</dbReference>
<dbReference type="FunFam" id="2.40.50.100:FF:000003">
    <property type="entry name" value="Acetyl-CoA carboxylase biotin carboxyl carrier protein"/>
    <property type="match status" value="1"/>
</dbReference>
<gene>
    <name evidence="3" type="ORF">SAMN02745119_02500</name>
</gene>
<evidence type="ECO:0000259" key="2">
    <source>
        <dbReference type="PROSITE" id="PS50968"/>
    </source>
</evidence>
<dbReference type="STRING" id="115783.SAMN02745119_02500"/>
<keyword evidence="4" id="KW-1185">Reference proteome</keyword>
<protein>
    <submittedName>
        <fullName evidence="3">Biotin-requiring enzyme</fullName>
    </submittedName>
</protein>
<dbReference type="PANTHER" id="PTHR45266:SF3">
    <property type="entry name" value="OXALOACETATE DECARBOXYLASE ALPHA CHAIN"/>
    <property type="match status" value="1"/>
</dbReference>
<dbReference type="PROSITE" id="PS50968">
    <property type="entry name" value="BIOTINYL_LIPOYL"/>
    <property type="match status" value="1"/>
</dbReference>
<organism evidence="3 4">
    <name type="scientific">Trichlorobacter thiogenes</name>
    <dbReference type="NCBI Taxonomy" id="115783"/>
    <lineage>
        <taxon>Bacteria</taxon>
        <taxon>Pseudomonadati</taxon>
        <taxon>Thermodesulfobacteriota</taxon>
        <taxon>Desulfuromonadia</taxon>
        <taxon>Geobacterales</taxon>
        <taxon>Geobacteraceae</taxon>
        <taxon>Trichlorobacter</taxon>
    </lineage>
</organism>
<dbReference type="InterPro" id="IPR050709">
    <property type="entry name" value="Biotin_Carboxyl_Carrier/Decarb"/>
</dbReference>
<dbReference type="Pfam" id="PF00364">
    <property type="entry name" value="Biotin_lipoyl"/>
    <property type="match status" value="1"/>
</dbReference>
<dbReference type="InterPro" id="IPR011053">
    <property type="entry name" value="Single_hybrid_motif"/>
</dbReference>